<dbReference type="InterPro" id="IPR001387">
    <property type="entry name" value="Cro/C1-type_HTH"/>
</dbReference>
<dbReference type="EMBL" id="JANCPR020000057">
    <property type="protein sequence ID" value="MDJ1137429.1"/>
    <property type="molecule type" value="Genomic_DNA"/>
</dbReference>
<reference evidence="2 3" key="1">
    <citation type="submission" date="2023-05" db="EMBL/GenBank/DDBJ databases">
        <title>Streptantibioticus silvisoli sp. nov., acidotolerant actinomycetes 1 from pine litter.</title>
        <authorList>
            <person name="Swiecimska M."/>
            <person name="Golinska P."/>
            <person name="Sangal V."/>
            <person name="Wachnowicz B."/>
            <person name="Goodfellow M."/>
        </authorList>
    </citation>
    <scope>NUCLEOTIDE SEQUENCE [LARGE SCALE GENOMIC DNA]</scope>
    <source>
        <strain evidence="2 3">DSM 42109</strain>
    </source>
</reference>
<name>A0ABT7A7X7_9ACTN</name>
<dbReference type="SMART" id="SM00530">
    <property type="entry name" value="HTH_XRE"/>
    <property type="match status" value="1"/>
</dbReference>
<dbReference type="Pfam" id="PF19054">
    <property type="entry name" value="DUF5753"/>
    <property type="match status" value="1"/>
</dbReference>
<organism evidence="2 3">
    <name type="scientific">Streptomyces iconiensis</name>
    <dbReference type="NCBI Taxonomy" id="1384038"/>
    <lineage>
        <taxon>Bacteria</taxon>
        <taxon>Bacillati</taxon>
        <taxon>Actinomycetota</taxon>
        <taxon>Actinomycetes</taxon>
        <taxon>Kitasatosporales</taxon>
        <taxon>Streptomycetaceae</taxon>
        <taxon>Streptomyces</taxon>
    </lineage>
</organism>
<sequence length="281" mass="31482">MVMPPTLRQQRLGAELRKLRERSGLSSTAAAARAGIQQARMSSIEAGRYAVSAERVRSFASIYSCADSGLVDALAELTGGRTRGWWDEYREQLPASLLDLAELEHHAHAFRVALALHIPAFLQTRDHARALFREVVPPLHQHEIEYRIGHRMKRQAILYRATPPHYSAVIHEAALRMRFGGRKTSCAQLAHLVDMSERDSLQVRVIPFERGIFPGTGQSVDYVCGSVPQLDTVQLDTHHGCEFLDAEAQLAKYRLVLDRMESSALSPAASRDFIHHLARSM</sequence>
<proteinExistence type="predicted"/>
<protein>
    <submittedName>
        <fullName evidence="2">Helix-turn-helix transcriptional regulator</fullName>
    </submittedName>
</protein>
<accession>A0ABT7A7X7</accession>
<comment type="caution">
    <text evidence="2">The sequence shown here is derived from an EMBL/GenBank/DDBJ whole genome shotgun (WGS) entry which is preliminary data.</text>
</comment>
<dbReference type="Pfam" id="PF13560">
    <property type="entry name" value="HTH_31"/>
    <property type="match status" value="1"/>
</dbReference>
<dbReference type="PROSITE" id="PS50943">
    <property type="entry name" value="HTH_CROC1"/>
    <property type="match status" value="1"/>
</dbReference>
<evidence type="ECO:0000259" key="1">
    <source>
        <dbReference type="PROSITE" id="PS50943"/>
    </source>
</evidence>
<dbReference type="Gene3D" id="1.10.260.40">
    <property type="entry name" value="lambda repressor-like DNA-binding domains"/>
    <property type="match status" value="1"/>
</dbReference>
<dbReference type="InterPro" id="IPR043917">
    <property type="entry name" value="DUF5753"/>
</dbReference>
<keyword evidence="3" id="KW-1185">Reference proteome</keyword>
<evidence type="ECO:0000313" key="3">
    <source>
        <dbReference type="Proteomes" id="UP001214441"/>
    </source>
</evidence>
<dbReference type="Proteomes" id="UP001214441">
    <property type="component" value="Unassembled WGS sequence"/>
</dbReference>
<dbReference type="CDD" id="cd00093">
    <property type="entry name" value="HTH_XRE"/>
    <property type="match status" value="1"/>
</dbReference>
<dbReference type="InterPro" id="IPR010982">
    <property type="entry name" value="Lambda_DNA-bd_dom_sf"/>
</dbReference>
<dbReference type="SUPFAM" id="SSF47413">
    <property type="entry name" value="lambda repressor-like DNA-binding domains"/>
    <property type="match status" value="1"/>
</dbReference>
<gene>
    <name evidence="2" type="ORF">NMN56_036855</name>
</gene>
<evidence type="ECO:0000313" key="2">
    <source>
        <dbReference type="EMBL" id="MDJ1137429.1"/>
    </source>
</evidence>
<dbReference type="RefSeq" id="WP_274039456.1">
    <property type="nucleotide sequence ID" value="NZ_JANCPR020000057.1"/>
</dbReference>
<feature type="domain" description="HTH cro/C1-type" evidence="1">
    <location>
        <begin position="16"/>
        <end position="70"/>
    </location>
</feature>